<dbReference type="PANTHER" id="PTHR36926:SF1">
    <property type="entry name" value="COLICIN V PRODUCTION PROTEIN"/>
    <property type="match status" value="1"/>
</dbReference>
<feature type="compositionally biased region" description="Polar residues" evidence="5">
    <location>
        <begin position="187"/>
        <end position="202"/>
    </location>
</feature>
<feature type="region of interest" description="Disordered" evidence="5">
    <location>
        <begin position="173"/>
        <end position="202"/>
    </location>
</feature>
<dbReference type="Pfam" id="PF02674">
    <property type="entry name" value="Colicin_V"/>
    <property type="match status" value="1"/>
</dbReference>
<evidence type="ECO:0000256" key="2">
    <source>
        <dbReference type="ARBA" id="ARBA00022692"/>
    </source>
</evidence>
<dbReference type="InterPro" id="IPR052719">
    <property type="entry name" value="CvpA-like"/>
</dbReference>
<keyword evidence="2 6" id="KW-0812">Transmembrane</keyword>
<evidence type="ECO:0000256" key="1">
    <source>
        <dbReference type="ARBA" id="ARBA00004141"/>
    </source>
</evidence>
<dbReference type="Proteomes" id="UP001459204">
    <property type="component" value="Unassembled WGS sequence"/>
</dbReference>
<feature type="transmembrane region" description="Helical" evidence="6">
    <location>
        <begin position="26"/>
        <end position="46"/>
    </location>
</feature>
<reference evidence="7 8" key="1">
    <citation type="submission" date="2024-04" db="EMBL/GenBank/DDBJ databases">
        <title>Draft genome sequence of Pseudoxanthomonas putridarboris WD12.</title>
        <authorList>
            <person name="Oh J."/>
        </authorList>
    </citation>
    <scope>NUCLEOTIDE SEQUENCE [LARGE SCALE GENOMIC DNA]</scope>
    <source>
        <strain evidence="7 8">WD12</strain>
    </source>
</reference>
<keyword evidence="8" id="KW-1185">Reference proteome</keyword>
<organism evidence="7 8">
    <name type="scientific">Pseudoxanthomonas putridarboris</name>
    <dbReference type="NCBI Taxonomy" id="752605"/>
    <lineage>
        <taxon>Bacteria</taxon>
        <taxon>Pseudomonadati</taxon>
        <taxon>Pseudomonadota</taxon>
        <taxon>Gammaproteobacteria</taxon>
        <taxon>Lysobacterales</taxon>
        <taxon>Lysobacteraceae</taxon>
        <taxon>Pseudoxanthomonas</taxon>
    </lineage>
</organism>
<evidence type="ECO:0000313" key="8">
    <source>
        <dbReference type="Proteomes" id="UP001459204"/>
    </source>
</evidence>
<dbReference type="RefSeq" id="WP_341726252.1">
    <property type="nucleotide sequence ID" value="NZ_JBBWWT010000005.1"/>
</dbReference>
<evidence type="ECO:0000256" key="4">
    <source>
        <dbReference type="ARBA" id="ARBA00023136"/>
    </source>
</evidence>
<evidence type="ECO:0000256" key="5">
    <source>
        <dbReference type="SAM" id="MobiDB-lite"/>
    </source>
</evidence>
<evidence type="ECO:0000313" key="7">
    <source>
        <dbReference type="EMBL" id="MEL1265078.1"/>
    </source>
</evidence>
<evidence type="ECO:0000256" key="6">
    <source>
        <dbReference type="SAM" id="Phobius"/>
    </source>
</evidence>
<protein>
    <submittedName>
        <fullName evidence="7">CvpA family protein</fullName>
    </submittedName>
</protein>
<sequence length="202" mass="21437">MSLLDLALLAIIGVSALFGLMRGFVGVIVSIAAWLLAGWAAFHFGAETARWMSSDGLPTASELLGGYALSFIAVMLFVGLVGWVVRQLVKTVGLSGLDRVLGLALGLVRGAVVACVLVLLMGFTQLPREPEWRQSPVIPVLLPGAQWLSMWLPEWTVQELDFGNGVPAGDNVRLPSLPRPLEDSGAPQDSVSPPASPQSKPE</sequence>
<keyword evidence="4 6" id="KW-0472">Membrane</keyword>
<accession>A0ABU9J1H0</accession>
<comment type="subcellular location">
    <subcellularLocation>
        <location evidence="1">Membrane</location>
        <topology evidence="1">Multi-pass membrane protein</topology>
    </subcellularLocation>
</comment>
<feature type="transmembrane region" description="Helical" evidence="6">
    <location>
        <begin position="101"/>
        <end position="123"/>
    </location>
</feature>
<name>A0ABU9J1H0_9GAMM</name>
<gene>
    <name evidence="7" type="ORF">AAD027_11980</name>
</gene>
<feature type="transmembrane region" description="Helical" evidence="6">
    <location>
        <begin position="67"/>
        <end position="89"/>
    </location>
</feature>
<dbReference type="EMBL" id="JBBWWT010000005">
    <property type="protein sequence ID" value="MEL1265078.1"/>
    <property type="molecule type" value="Genomic_DNA"/>
</dbReference>
<comment type="caution">
    <text evidence="7">The sequence shown here is derived from an EMBL/GenBank/DDBJ whole genome shotgun (WGS) entry which is preliminary data.</text>
</comment>
<dbReference type="InterPro" id="IPR003825">
    <property type="entry name" value="Colicin-V_CvpA"/>
</dbReference>
<proteinExistence type="predicted"/>
<evidence type="ECO:0000256" key="3">
    <source>
        <dbReference type="ARBA" id="ARBA00022989"/>
    </source>
</evidence>
<keyword evidence="3 6" id="KW-1133">Transmembrane helix</keyword>
<dbReference type="PANTHER" id="PTHR36926">
    <property type="entry name" value="COLICIN V PRODUCTION PROTEIN"/>
    <property type="match status" value="1"/>
</dbReference>